<reference evidence="1" key="1">
    <citation type="submission" date="2018-05" db="EMBL/GenBank/DDBJ databases">
        <title>Draft genome of Mucuna pruriens seed.</title>
        <authorList>
            <person name="Nnadi N.E."/>
            <person name="Vos R."/>
            <person name="Hasami M.H."/>
            <person name="Devisetty U.K."/>
            <person name="Aguiy J.C."/>
        </authorList>
    </citation>
    <scope>NUCLEOTIDE SEQUENCE [LARGE SCALE GENOMIC DNA]</scope>
    <source>
        <strain evidence="1">JCA_2017</strain>
    </source>
</reference>
<proteinExistence type="predicted"/>
<evidence type="ECO:0000313" key="1">
    <source>
        <dbReference type="EMBL" id="RDX80001.1"/>
    </source>
</evidence>
<gene>
    <name evidence="1" type="primary">CLPP5</name>
    <name evidence="1" type="ORF">CR513_39503</name>
</gene>
<dbReference type="Gene3D" id="2.40.70.10">
    <property type="entry name" value="Acid Proteases"/>
    <property type="match status" value="1"/>
</dbReference>
<keyword evidence="1" id="KW-0378">Hydrolase</keyword>
<organism evidence="1 2">
    <name type="scientific">Mucuna pruriens</name>
    <name type="common">Velvet bean</name>
    <name type="synonym">Dolichos pruriens</name>
    <dbReference type="NCBI Taxonomy" id="157652"/>
    <lineage>
        <taxon>Eukaryota</taxon>
        <taxon>Viridiplantae</taxon>
        <taxon>Streptophyta</taxon>
        <taxon>Embryophyta</taxon>
        <taxon>Tracheophyta</taxon>
        <taxon>Spermatophyta</taxon>
        <taxon>Magnoliopsida</taxon>
        <taxon>eudicotyledons</taxon>
        <taxon>Gunneridae</taxon>
        <taxon>Pentapetalae</taxon>
        <taxon>rosids</taxon>
        <taxon>fabids</taxon>
        <taxon>Fabales</taxon>
        <taxon>Fabaceae</taxon>
        <taxon>Papilionoideae</taxon>
        <taxon>50 kb inversion clade</taxon>
        <taxon>NPAAA clade</taxon>
        <taxon>indigoferoid/millettioid clade</taxon>
        <taxon>Phaseoleae</taxon>
        <taxon>Mucuna</taxon>
    </lineage>
</organism>
<keyword evidence="1" id="KW-0645">Protease</keyword>
<comment type="caution">
    <text evidence="1">The sequence shown here is derived from an EMBL/GenBank/DDBJ whole genome shotgun (WGS) entry which is preliminary data.</text>
</comment>
<sequence>MPELGVGDGLVLFIDLDSVLQGMICKSCLPLISLPMHKDKGHPHGVGAFPEYYIIIYCGGAVDDDMAKIIVAQLFYRNVVDPNKGGIRGKVLKGILGYTEDDVVSTDFIYDQNFLDPSHQPLDGMLGFAKGKTSLISQLNSHGWVRNVVGHYLNAQGGCVEVVITIQGNGPFACSIVG</sequence>
<dbReference type="InterPro" id="IPR021109">
    <property type="entry name" value="Peptidase_aspartic_dom_sf"/>
</dbReference>
<dbReference type="AlphaFoldDB" id="A0A371FP10"/>
<keyword evidence="2" id="KW-1185">Reference proteome</keyword>
<dbReference type="GO" id="GO:0006508">
    <property type="term" value="P:proteolysis"/>
    <property type="evidence" value="ECO:0007669"/>
    <property type="project" value="UniProtKB-KW"/>
</dbReference>
<dbReference type="SUPFAM" id="SSF50630">
    <property type="entry name" value="Acid proteases"/>
    <property type="match status" value="1"/>
</dbReference>
<protein>
    <submittedName>
        <fullName evidence="1">ATP-dependent Clp protease proteolytic subunit 5, chloroplastic</fullName>
    </submittedName>
</protein>
<evidence type="ECO:0000313" key="2">
    <source>
        <dbReference type="Proteomes" id="UP000257109"/>
    </source>
</evidence>
<dbReference type="EMBL" id="QJKJ01008361">
    <property type="protein sequence ID" value="RDX80001.1"/>
    <property type="molecule type" value="Genomic_DNA"/>
</dbReference>
<feature type="non-terminal residue" evidence="1">
    <location>
        <position position="1"/>
    </location>
</feature>
<accession>A0A371FP10</accession>
<dbReference type="OrthoDB" id="2747330at2759"/>
<dbReference type="GO" id="GO:0008233">
    <property type="term" value="F:peptidase activity"/>
    <property type="evidence" value="ECO:0007669"/>
    <property type="project" value="UniProtKB-KW"/>
</dbReference>
<name>A0A371FP10_MUCPR</name>
<dbReference type="Proteomes" id="UP000257109">
    <property type="component" value="Unassembled WGS sequence"/>
</dbReference>